<evidence type="ECO:0000313" key="3">
    <source>
        <dbReference type="Proteomes" id="UP000684084"/>
    </source>
</evidence>
<accession>A0A915ZDE4</accession>
<name>A0A915ZDE4_9GLOM</name>
<gene>
    <name evidence="2" type="ORF">CHRIB12_LOCUS12697</name>
</gene>
<feature type="compositionally biased region" description="Basic and acidic residues" evidence="1">
    <location>
        <begin position="125"/>
        <end position="136"/>
    </location>
</feature>
<feature type="region of interest" description="Disordered" evidence="1">
    <location>
        <begin position="267"/>
        <end position="290"/>
    </location>
</feature>
<evidence type="ECO:0000256" key="1">
    <source>
        <dbReference type="SAM" id="MobiDB-lite"/>
    </source>
</evidence>
<organism evidence="2 3">
    <name type="scientific">Rhizophagus irregularis</name>
    <dbReference type="NCBI Taxonomy" id="588596"/>
    <lineage>
        <taxon>Eukaryota</taxon>
        <taxon>Fungi</taxon>
        <taxon>Fungi incertae sedis</taxon>
        <taxon>Mucoromycota</taxon>
        <taxon>Glomeromycotina</taxon>
        <taxon>Glomeromycetes</taxon>
        <taxon>Glomerales</taxon>
        <taxon>Glomeraceae</taxon>
        <taxon>Rhizophagus</taxon>
    </lineage>
</organism>
<feature type="compositionally biased region" description="Basic and acidic residues" evidence="1">
    <location>
        <begin position="395"/>
        <end position="404"/>
    </location>
</feature>
<comment type="caution">
    <text evidence="2">The sequence shown here is derived from an EMBL/GenBank/DDBJ whole genome shotgun (WGS) entry which is preliminary data.</text>
</comment>
<dbReference type="AlphaFoldDB" id="A0A915ZDE4"/>
<feature type="region of interest" description="Disordered" evidence="1">
    <location>
        <begin position="372"/>
        <end position="414"/>
    </location>
</feature>
<evidence type="ECO:0000313" key="2">
    <source>
        <dbReference type="EMBL" id="CAB5370599.1"/>
    </source>
</evidence>
<proteinExistence type="predicted"/>
<sequence>MAGTRRGCHGRIHQSRHRCHAQPCGVAALDLGAWAGAANAAGTGPGHLGRGGNAVAADPRPDRPGNADACAGFLDRQPYPLLPVLGPVARSGRRAAGRRRQAARADALCHARFSGCDQPVQFPRDQPRSARKDDRDRRRKPAQGPAEYARRSRQGASDPPHRSLRADPICPGHPQCAGGAAGDLPALDQPLLHSRPDAGEKLHSLGGRTGHHRVHGLVAIGRRQHEGCGVGRLYRRANRRDRNRATRAEGADGAHHRLLRGGHDARCDARSAGSARGSGHGQERDLLHRASRFRESGGIAVFRRRRSARTAQDADPRRLSRRALYGGGVQPIARARPDLELRHQQLSAGQGLCPVRSAPLEWRHHQSARAVAHALSGGSVPRQSAEQGRCAQRAGHADRPRAGEDAELYSGRARGPYRTGRKRVGADAALLGPAALRAGGVGAYCRGGQPAEREQISILGQSRTGRHA</sequence>
<dbReference type="Proteomes" id="UP000684084">
    <property type="component" value="Unassembled WGS sequence"/>
</dbReference>
<feature type="compositionally biased region" description="Basic and acidic residues" evidence="1">
    <location>
        <begin position="281"/>
        <end position="290"/>
    </location>
</feature>
<dbReference type="EMBL" id="CAGKOT010000028">
    <property type="protein sequence ID" value="CAB5370599.1"/>
    <property type="molecule type" value="Genomic_DNA"/>
</dbReference>
<reference evidence="2" key="1">
    <citation type="submission" date="2020-05" db="EMBL/GenBank/DDBJ databases">
        <authorList>
            <person name="Rincon C."/>
            <person name="Sanders R I."/>
            <person name="Robbins C."/>
            <person name="Chaturvedi A."/>
        </authorList>
    </citation>
    <scope>NUCLEOTIDE SEQUENCE</scope>
    <source>
        <strain evidence="2">CHB12</strain>
    </source>
</reference>
<feature type="region of interest" description="Disordered" evidence="1">
    <location>
        <begin position="116"/>
        <end position="199"/>
    </location>
</feature>
<protein>
    <submittedName>
        <fullName evidence="2">Uncharacterized protein</fullName>
    </submittedName>
</protein>